<accession>A0AAE0Y0T2</accession>
<dbReference type="InterPro" id="IPR014756">
    <property type="entry name" value="Ig_E-set"/>
</dbReference>
<evidence type="ECO:0000313" key="4">
    <source>
        <dbReference type="Proteomes" id="UP001283361"/>
    </source>
</evidence>
<dbReference type="EMBL" id="JAWDGP010007160">
    <property type="protein sequence ID" value="KAK3729048.1"/>
    <property type="molecule type" value="Genomic_DNA"/>
</dbReference>
<dbReference type="SUPFAM" id="SSF81296">
    <property type="entry name" value="E set domains"/>
    <property type="match status" value="1"/>
</dbReference>
<dbReference type="Proteomes" id="UP001283361">
    <property type="component" value="Unassembled WGS sequence"/>
</dbReference>
<dbReference type="AlphaFoldDB" id="A0AAE0Y0T2"/>
<keyword evidence="4" id="KW-1185">Reference proteome</keyword>
<dbReference type="InterPro" id="IPR057106">
    <property type="entry name" value="NXPE4_C"/>
</dbReference>
<evidence type="ECO:0000313" key="3">
    <source>
        <dbReference type="EMBL" id="KAK3729048.1"/>
    </source>
</evidence>
<protein>
    <recommendedName>
        <fullName evidence="2">NXPE C-terminal domain-containing protein</fullName>
    </recommendedName>
</protein>
<gene>
    <name evidence="3" type="ORF">RRG08_005421</name>
</gene>
<keyword evidence="1" id="KW-0732">Signal</keyword>
<feature type="chain" id="PRO_5042072978" description="NXPE C-terminal domain-containing protein" evidence="1">
    <location>
        <begin position="21"/>
        <end position="615"/>
    </location>
</feature>
<comment type="caution">
    <text evidence="3">The sequence shown here is derived from an EMBL/GenBank/DDBJ whole genome shotgun (WGS) entry which is preliminary data.</text>
</comment>
<dbReference type="Pfam" id="PF24536">
    <property type="entry name" value="NXPE4_C"/>
    <property type="match status" value="1"/>
</dbReference>
<organism evidence="3 4">
    <name type="scientific">Elysia crispata</name>
    <name type="common">lettuce slug</name>
    <dbReference type="NCBI Taxonomy" id="231223"/>
    <lineage>
        <taxon>Eukaryota</taxon>
        <taxon>Metazoa</taxon>
        <taxon>Spiralia</taxon>
        <taxon>Lophotrochozoa</taxon>
        <taxon>Mollusca</taxon>
        <taxon>Gastropoda</taxon>
        <taxon>Heterobranchia</taxon>
        <taxon>Euthyneura</taxon>
        <taxon>Panpulmonata</taxon>
        <taxon>Sacoglossa</taxon>
        <taxon>Placobranchoidea</taxon>
        <taxon>Plakobranchidae</taxon>
        <taxon>Elysia</taxon>
    </lineage>
</organism>
<feature type="domain" description="NXPE C-terminal" evidence="2">
    <location>
        <begin position="388"/>
        <end position="615"/>
    </location>
</feature>
<sequence length="615" mass="69298">MKRLGACAVLGLLLCHLILSLSFRQTSTRSYTGLLSSIMKWGFHSRESIVSRALRPLAANVTWHGKPLLNNFSSHFWFTQNGDLKLLSEAMISGGLNISALADYSLTSLSPEDFEVQHLSDPPLTDHLTAANETMSRVFLLGPQQEYSVGDVLHIKVDVYDGRGRSLSRGGDQIRIWGVDPTQQASLATEVIDLRNGSYLASLPLFWPGEIYIKVGLTYNREVLRSISFIKTAVRTTKFMAAGFFSDFGNAATLCSTYAFVPGGYEELCDLTDHNGGLPWYCGKPRNPALSCNHWTHVADIQFVQPLPLTHAEKIWMQWLDVSKNLRVVDNFQLAHEPSNIQRGVPSVKVKPPPPVSKVKPKPLCVHRNLRDTWLDMSPRGFWLRQVWTPLACTMPALVATRVASCLTDTTVLLLGDSNLRLALAILKDLTSCELDTGGEVKPKWHRPMRCVNANTKTEIRWRTHAHPFHTGQQDWGDRRDQKAVHEYIDEVPNEGTFFIVVHLYLHFTTELLSVYRAHIRATRAAVDRLLLRNPLAKVIIRAPHAASQFWPTVYSTDSFAWALTKIIKEEFIGLYDNVLFIQPWDMTVAAENVDSHPPDYINRAILNLMLSHLC</sequence>
<dbReference type="PANTHER" id="PTHR16165">
    <property type="entry name" value="NXPE FAMILY MEMBER"/>
    <property type="match status" value="1"/>
</dbReference>
<feature type="signal peptide" evidence="1">
    <location>
        <begin position="1"/>
        <end position="20"/>
    </location>
</feature>
<dbReference type="PANTHER" id="PTHR16165:SF5">
    <property type="entry name" value="NXPE FAMILY MEMBER 3"/>
    <property type="match status" value="1"/>
</dbReference>
<reference evidence="3" key="1">
    <citation type="journal article" date="2023" name="G3 (Bethesda)">
        <title>A reference genome for the long-term kleptoplast-retaining sea slug Elysia crispata morphotype clarki.</title>
        <authorList>
            <person name="Eastman K.E."/>
            <person name="Pendleton A.L."/>
            <person name="Shaikh M.A."/>
            <person name="Suttiyut T."/>
            <person name="Ogas R."/>
            <person name="Tomko P."/>
            <person name="Gavelis G."/>
            <person name="Widhalm J.R."/>
            <person name="Wisecaver J.H."/>
        </authorList>
    </citation>
    <scope>NUCLEOTIDE SEQUENCE</scope>
    <source>
        <strain evidence="3">ECLA1</strain>
    </source>
</reference>
<name>A0AAE0Y0T2_9GAST</name>
<proteinExistence type="predicted"/>
<evidence type="ECO:0000256" key="1">
    <source>
        <dbReference type="SAM" id="SignalP"/>
    </source>
</evidence>
<evidence type="ECO:0000259" key="2">
    <source>
        <dbReference type="Pfam" id="PF24536"/>
    </source>
</evidence>